<dbReference type="AlphaFoldDB" id="A0A368GGM5"/>
<feature type="compositionally biased region" description="Basic residues" evidence="1">
    <location>
        <begin position="375"/>
        <end position="387"/>
    </location>
</feature>
<feature type="non-terminal residue" evidence="2">
    <location>
        <position position="1"/>
    </location>
</feature>
<keyword evidence="3" id="KW-1185">Reference proteome</keyword>
<name>A0A368GGM5_ANCCA</name>
<dbReference type="SMART" id="SM00320">
    <property type="entry name" value="WD40"/>
    <property type="match status" value="2"/>
</dbReference>
<sequence>LNYTERQYRCIRFFHSAKGFSGKVVSCVESGQVNIWNESGDSCRDWEAGCGVKVMRGSNPRKEVLTGGLKHLIKTWDVETGKRVWSARNMPLDFLGLEVPIMCTDARYVDESGVIVEATKLHEMRLYDPRAQRRPVKKIPFMDVPITAVSRCYKDNHVLAANSIGEMGLFDLRSKIHPVCKYKGQAGAIRSIDAHPTAPYVATCGIDRFVRVHDIDTKKLAHKVYCKTRLNRVLIRSELPSLLTVIEGNDEQEWMELKKEMNCDTDSATGSASDEDVSEGECTWKKLAVSEADQNLVEIRQRKHKQHEEATSVAAEEDEEPASKRRKIVKPKKRKEEVITDEKDSEPRKKAKVVQGVKRQDEIKQEVDSDEEPPKRRKKSGRATKSS</sequence>
<evidence type="ECO:0000256" key="1">
    <source>
        <dbReference type="SAM" id="MobiDB-lite"/>
    </source>
</evidence>
<evidence type="ECO:0000313" key="3">
    <source>
        <dbReference type="Proteomes" id="UP000252519"/>
    </source>
</evidence>
<protein>
    <submittedName>
        <fullName evidence="2">WD domain, G-beta repeat protein</fullName>
    </submittedName>
</protein>
<feature type="compositionally biased region" description="Basic residues" evidence="1">
    <location>
        <begin position="324"/>
        <end position="333"/>
    </location>
</feature>
<comment type="caution">
    <text evidence="2">The sequence shown here is derived from an EMBL/GenBank/DDBJ whole genome shotgun (WGS) entry which is preliminary data.</text>
</comment>
<dbReference type="InterPro" id="IPR036322">
    <property type="entry name" value="WD40_repeat_dom_sf"/>
</dbReference>
<dbReference type="Proteomes" id="UP000252519">
    <property type="component" value="Unassembled WGS sequence"/>
</dbReference>
<reference evidence="2 3" key="1">
    <citation type="submission" date="2014-10" db="EMBL/GenBank/DDBJ databases">
        <title>Draft genome of the hookworm Ancylostoma caninum.</title>
        <authorList>
            <person name="Mitreva M."/>
        </authorList>
    </citation>
    <scope>NUCLEOTIDE SEQUENCE [LARGE SCALE GENOMIC DNA]</scope>
    <source>
        <strain evidence="2 3">Baltimore</strain>
    </source>
</reference>
<dbReference type="InterPro" id="IPR037379">
    <property type="entry name" value="WDR74/Nsa1"/>
</dbReference>
<dbReference type="SUPFAM" id="SSF50978">
    <property type="entry name" value="WD40 repeat-like"/>
    <property type="match status" value="1"/>
</dbReference>
<accession>A0A368GGM5</accession>
<dbReference type="PANTHER" id="PTHR16038">
    <property type="entry name" value="NOP SEVEN ASSOCIATED PROTEIN 1"/>
    <property type="match status" value="1"/>
</dbReference>
<feature type="compositionally biased region" description="Basic and acidic residues" evidence="1">
    <location>
        <begin position="358"/>
        <end position="367"/>
    </location>
</feature>
<dbReference type="InterPro" id="IPR015943">
    <property type="entry name" value="WD40/YVTN_repeat-like_dom_sf"/>
</dbReference>
<proteinExistence type="predicted"/>
<dbReference type="OrthoDB" id="18388at2759"/>
<evidence type="ECO:0000313" key="2">
    <source>
        <dbReference type="EMBL" id="RCN43531.1"/>
    </source>
</evidence>
<dbReference type="GO" id="GO:0042273">
    <property type="term" value="P:ribosomal large subunit biogenesis"/>
    <property type="evidence" value="ECO:0007669"/>
    <property type="project" value="InterPro"/>
</dbReference>
<dbReference type="GO" id="GO:0030687">
    <property type="term" value="C:preribosome, large subunit precursor"/>
    <property type="evidence" value="ECO:0007669"/>
    <property type="project" value="TreeGrafter"/>
</dbReference>
<dbReference type="Gene3D" id="2.130.10.10">
    <property type="entry name" value="YVTN repeat-like/Quinoprotein amine dehydrogenase"/>
    <property type="match status" value="1"/>
</dbReference>
<dbReference type="GO" id="GO:0005730">
    <property type="term" value="C:nucleolus"/>
    <property type="evidence" value="ECO:0007669"/>
    <property type="project" value="InterPro"/>
</dbReference>
<gene>
    <name evidence="2" type="ORF">ANCCAN_10494</name>
</gene>
<dbReference type="PANTHER" id="PTHR16038:SF4">
    <property type="entry name" value="WD REPEAT-CONTAINING PROTEIN 74"/>
    <property type="match status" value="1"/>
</dbReference>
<feature type="compositionally biased region" description="Basic and acidic residues" evidence="1">
    <location>
        <begin position="334"/>
        <end position="348"/>
    </location>
</feature>
<dbReference type="EMBL" id="JOJR01000154">
    <property type="protein sequence ID" value="RCN43531.1"/>
    <property type="molecule type" value="Genomic_DNA"/>
</dbReference>
<organism evidence="2 3">
    <name type="scientific">Ancylostoma caninum</name>
    <name type="common">Dog hookworm</name>
    <dbReference type="NCBI Taxonomy" id="29170"/>
    <lineage>
        <taxon>Eukaryota</taxon>
        <taxon>Metazoa</taxon>
        <taxon>Ecdysozoa</taxon>
        <taxon>Nematoda</taxon>
        <taxon>Chromadorea</taxon>
        <taxon>Rhabditida</taxon>
        <taxon>Rhabditina</taxon>
        <taxon>Rhabditomorpha</taxon>
        <taxon>Strongyloidea</taxon>
        <taxon>Ancylostomatidae</taxon>
        <taxon>Ancylostomatinae</taxon>
        <taxon>Ancylostoma</taxon>
    </lineage>
</organism>
<dbReference type="InterPro" id="IPR001680">
    <property type="entry name" value="WD40_rpt"/>
</dbReference>
<dbReference type="STRING" id="29170.A0A368GGM5"/>
<feature type="region of interest" description="Disordered" evidence="1">
    <location>
        <begin position="301"/>
        <end position="387"/>
    </location>
</feature>
<dbReference type="Pfam" id="PF00400">
    <property type="entry name" value="WD40"/>
    <property type="match status" value="1"/>
</dbReference>